<dbReference type="Proteomes" id="UP000885832">
    <property type="component" value="Unassembled WGS sequence"/>
</dbReference>
<keyword evidence="8" id="KW-0547">Nucleotide-binding</keyword>
<comment type="catalytic activity">
    <reaction evidence="1">
        <text>ATP + protein L-histidine = ADP + protein N-phospho-L-histidine.</text>
        <dbReference type="EC" id="2.7.13.3"/>
    </reaction>
</comment>
<evidence type="ECO:0000256" key="4">
    <source>
        <dbReference type="ARBA" id="ARBA00022475"/>
    </source>
</evidence>
<keyword evidence="10" id="KW-0067">ATP-binding</keyword>
<dbReference type="InterPro" id="IPR005467">
    <property type="entry name" value="His_kinase_dom"/>
</dbReference>
<dbReference type="PANTHER" id="PTHR45528">
    <property type="entry name" value="SENSOR HISTIDINE KINASE CPXA"/>
    <property type="match status" value="1"/>
</dbReference>
<keyword evidence="11 14" id="KW-1133">Transmembrane helix</keyword>
<dbReference type="InterPro" id="IPR003660">
    <property type="entry name" value="HAMP_dom"/>
</dbReference>
<evidence type="ECO:0000256" key="6">
    <source>
        <dbReference type="ARBA" id="ARBA00022679"/>
    </source>
</evidence>
<dbReference type="PANTHER" id="PTHR45528:SF1">
    <property type="entry name" value="SENSOR HISTIDINE KINASE CPXA"/>
    <property type="match status" value="1"/>
</dbReference>
<dbReference type="Gene3D" id="6.10.340.10">
    <property type="match status" value="1"/>
</dbReference>
<dbReference type="InterPro" id="IPR050398">
    <property type="entry name" value="HssS/ArlS-like"/>
</dbReference>
<dbReference type="Gene3D" id="3.30.565.10">
    <property type="entry name" value="Histidine kinase-like ATPase, C-terminal domain"/>
    <property type="match status" value="1"/>
</dbReference>
<evidence type="ECO:0000256" key="3">
    <source>
        <dbReference type="ARBA" id="ARBA00012438"/>
    </source>
</evidence>
<dbReference type="SUPFAM" id="SSF158472">
    <property type="entry name" value="HAMP domain-like"/>
    <property type="match status" value="1"/>
</dbReference>
<keyword evidence="5" id="KW-0597">Phosphoprotein</keyword>
<dbReference type="SUPFAM" id="SSF47384">
    <property type="entry name" value="Homodimeric domain of signal transducing histidine kinase"/>
    <property type="match status" value="1"/>
</dbReference>
<dbReference type="EC" id="2.7.13.3" evidence="3"/>
<dbReference type="InterPro" id="IPR036097">
    <property type="entry name" value="HisK_dim/P_sf"/>
</dbReference>
<gene>
    <name evidence="17" type="ORF">ENJ65_03215</name>
</gene>
<dbReference type="InterPro" id="IPR003661">
    <property type="entry name" value="HisK_dim/P_dom"/>
</dbReference>
<evidence type="ECO:0000256" key="5">
    <source>
        <dbReference type="ARBA" id="ARBA00022553"/>
    </source>
</evidence>
<protein>
    <recommendedName>
        <fullName evidence="3">histidine kinase</fullName>
        <ecNumber evidence="3">2.7.13.3</ecNumber>
    </recommendedName>
</protein>
<evidence type="ECO:0000256" key="11">
    <source>
        <dbReference type="ARBA" id="ARBA00022989"/>
    </source>
</evidence>
<accession>A0A832J4V9</accession>
<keyword evidence="7 14" id="KW-0812">Transmembrane</keyword>
<dbReference type="GO" id="GO:0005524">
    <property type="term" value="F:ATP binding"/>
    <property type="evidence" value="ECO:0007669"/>
    <property type="project" value="UniProtKB-KW"/>
</dbReference>
<dbReference type="InterPro" id="IPR036890">
    <property type="entry name" value="HATPase_C_sf"/>
</dbReference>
<feature type="transmembrane region" description="Helical" evidence="14">
    <location>
        <begin position="178"/>
        <end position="200"/>
    </location>
</feature>
<comment type="caution">
    <text evidence="17">The sequence shown here is derived from an EMBL/GenBank/DDBJ whole genome shotgun (WGS) entry which is preliminary data.</text>
</comment>
<evidence type="ECO:0000256" key="8">
    <source>
        <dbReference type="ARBA" id="ARBA00022741"/>
    </source>
</evidence>
<feature type="transmembrane region" description="Helical" evidence="14">
    <location>
        <begin position="12"/>
        <end position="32"/>
    </location>
</feature>
<dbReference type="GO" id="GO:0000155">
    <property type="term" value="F:phosphorelay sensor kinase activity"/>
    <property type="evidence" value="ECO:0007669"/>
    <property type="project" value="InterPro"/>
</dbReference>
<feature type="non-terminal residue" evidence="17">
    <location>
        <position position="390"/>
    </location>
</feature>
<evidence type="ECO:0000313" key="17">
    <source>
        <dbReference type="EMBL" id="HHJ80623.1"/>
    </source>
</evidence>
<keyword evidence="13 14" id="KW-0472">Membrane</keyword>
<keyword evidence="9" id="KW-0418">Kinase</keyword>
<evidence type="ECO:0000256" key="12">
    <source>
        <dbReference type="ARBA" id="ARBA00023012"/>
    </source>
</evidence>
<evidence type="ECO:0000256" key="10">
    <source>
        <dbReference type="ARBA" id="ARBA00022840"/>
    </source>
</evidence>
<dbReference type="CDD" id="cd00082">
    <property type="entry name" value="HisKA"/>
    <property type="match status" value="1"/>
</dbReference>
<dbReference type="SMART" id="SM00304">
    <property type="entry name" value="HAMP"/>
    <property type="match status" value="1"/>
</dbReference>
<evidence type="ECO:0000256" key="2">
    <source>
        <dbReference type="ARBA" id="ARBA00004651"/>
    </source>
</evidence>
<dbReference type="EMBL" id="DRNF01000202">
    <property type="protein sequence ID" value="HHJ80623.1"/>
    <property type="molecule type" value="Genomic_DNA"/>
</dbReference>
<reference evidence="17" key="1">
    <citation type="journal article" date="2020" name="mSystems">
        <title>Genome- and Community-Level Interaction Insights into Carbon Utilization and Element Cycling Functions of Hydrothermarchaeota in Hydrothermal Sediment.</title>
        <authorList>
            <person name="Zhou Z."/>
            <person name="Liu Y."/>
            <person name="Xu W."/>
            <person name="Pan J."/>
            <person name="Luo Z.H."/>
            <person name="Li M."/>
        </authorList>
    </citation>
    <scope>NUCLEOTIDE SEQUENCE [LARGE SCALE GENOMIC DNA]</scope>
    <source>
        <strain evidence="17">HyVt-505</strain>
    </source>
</reference>
<dbReference type="SMART" id="SM00388">
    <property type="entry name" value="HisKA"/>
    <property type="match status" value="1"/>
</dbReference>
<evidence type="ECO:0000256" key="7">
    <source>
        <dbReference type="ARBA" id="ARBA00022692"/>
    </source>
</evidence>
<keyword evidence="4" id="KW-1003">Cell membrane</keyword>
<proteinExistence type="predicted"/>
<name>A0A832J4V9_9GAMM</name>
<dbReference type="PROSITE" id="PS50885">
    <property type="entry name" value="HAMP"/>
    <property type="match status" value="1"/>
</dbReference>
<keyword evidence="6" id="KW-0808">Transferase</keyword>
<evidence type="ECO:0000259" key="16">
    <source>
        <dbReference type="PROSITE" id="PS50885"/>
    </source>
</evidence>
<dbReference type="PROSITE" id="PS50109">
    <property type="entry name" value="HIS_KIN"/>
    <property type="match status" value="1"/>
</dbReference>
<evidence type="ECO:0000256" key="14">
    <source>
        <dbReference type="SAM" id="Phobius"/>
    </source>
</evidence>
<evidence type="ECO:0000256" key="1">
    <source>
        <dbReference type="ARBA" id="ARBA00000085"/>
    </source>
</evidence>
<evidence type="ECO:0000259" key="15">
    <source>
        <dbReference type="PROSITE" id="PS50109"/>
    </source>
</evidence>
<feature type="domain" description="Histidine kinase" evidence="15">
    <location>
        <begin position="258"/>
        <end position="390"/>
    </location>
</feature>
<evidence type="ECO:0000256" key="9">
    <source>
        <dbReference type="ARBA" id="ARBA00022777"/>
    </source>
</evidence>
<dbReference type="CDD" id="cd06225">
    <property type="entry name" value="HAMP"/>
    <property type="match status" value="1"/>
</dbReference>
<dbReference type="Pfam" id="PF00512">
    <property type="entry name" value="HisKA"/>
    <property type="match status" value="1"/>
</dbReference>
<keyword evidence="12" id="KW-0902">Two-component regulatory system</keyword>
<evidence type="ECO:0000256" key="13">
    <source>
        <dbReference type="ARBA" id="ARBA00023136"/>
    </source>
</evidence>
<dbReference type="AlphaFoldDB" id="A0A832J4V9"/>
<dbReference type="Pfam" id="PF00672">
    <property type="entry name" value="HAMP"/>
    <property type="match status" value="1"/>
</dbReference>
<dbReference type="GO" id="GO:0005886">
    <property type="term" value="C:plasma membrane"/>
    <property type="evidence" value="ECO:0007669"/>
    <property type="project" value="UniProtKB-SubCell"/>
</dbReference>
<sequence>MKLFHPKSIFQLILISFALVVLPLIAALLYAASSVDRLAAQSQQVITHAVKASETGQKLLEQMTVMERNLRQYQVLADAVLLQVYEANRDNFIKSLASLAELPLPESLRQRVNQLAWDESDFYARVQTLKNDLRSLDVSAAFSVLNKQAQQILLQSQQLIDTEVANTQAEAEQTQHNLFWLIAALVPAMLLLVAFLIVVINRPLRRLDDGIRRLGAGDFSVVLKLEGPRDLEQLGERLDWMRGRLMEVEADKKRFLQHISHELKTPLTTLREGSELLAEEIPGALTSQQREVVELLQQNSLQLQKLIEDLLTYNTATRDAMLNLQSLRFDELISDVVDEYKLSVMARRLWFEVELAEVSVMADMAKLRVIVDNLLSNAVKFSPNKGRIKI</sequence>
<feature type="domain" description="HAMP" evidence="16">
    <location>
        <begin position="198"/>
        <end position="250"/>
    </location>
</feature>
<dbReference type="SUPFAM" id="SSF55874">
    <property type="entry name" value="ATPase domain of HSP90 chaperone/DNA topoisomerase II/histidine kinase"/>
    <property type="match status" value="1"/>
</dbReference>
<comment type="subcellular location">
    <subcellularLocation>
        <location evidence="2">Cell membrane</location>
        <topology evidence="2">Multi-pass membrane protein</topology>
    </subcellularLocation>
</comment>
<organism evidence="17">
    <name type="scientific">Candidatus Tenderia electrophaga</name>
    <dbReference type="NCBI Taxonomy" id="1748243"/>
    <lineage>
        <taxon>Bacteria</taxon>
        <taxon>Pseudomonadati</taxon>
        <taxon>Pseudomonadota</taxon>
        <taxon>Gammaproteobacteria</taxon>
        <taxon>Candidatus Tenderiales</taxon>
        <taxon>Candidatus Tenderiaceae</taxon>
        <taxon>Candidatus Tenderia</taxon>
    </lineage>
</organism>
<dbReference type="Gene3D" id="1.10.287.130">
    <property type="match status" value="1"/>
</dbReference>